<dbReference type="Proteomes" id="UP000290900">
    <property type="component" value="Unassembled WGS sequence"/>
</dbReference>
<dbReference type="OrthoDB" id="422106at2759"/>
<dbReference type="PANTHER" id="PTHR16291:SF0">
    <property type="entry name" value="NUCLEAR CAP-BINDING PROTEIN SUBUNIT 3"/>
    <property type="match status" value="1"/>
</dbReference>
<evidence type="ECO:0000256" key="1">
    <source>
        <dbReference type="SAM" id="MobiDB-lite"/>
    </source>
</evidence>
<dbReference type="PANTHER" id="PTHR16291">
    <property type="entry name" value="NUCLEAR CAP-BINDING PROTEIN SUBUNIT 3"/>
    <property type="match status" value="1"/>
</dbReference>
<name>A0A448YM56_BRENA</name>
<accession>A0A448YM56</accession>
<proteinExistence type="predicted"/>
<feature type="region of interest" description="Disordered" evidence="1">
    <location>
        <begin position="1"/>
        <end position="61"/>
    </location>
</feature>
<organism evidence="2 3">
    <name type="scientific">Brettanomyces naardenensis</name>
    <name type="common">Yeast</name>
    <dbReference type="NCBI Taxonomy" id="13370"/>
    <lineage>
        <taxon>Eukaryota</taxon>
        <taxon>Fungi</taxon>
        <taxon>Dikarya</taxon>
        <taxon>Ascomycota</taxon>
        <taxon>Saccharomycotina</taxon>
        <taxon>Pichiomycetes</taxon>
        <taxon>Pichiales</taxon>
        <taxon>Pichiaceae</taxon>
        <taxon>Brettanomyces</taxon>
    </lineage>
</organism>
<dbReference type="GO" id="GO:0005634">
    <property type="term" value="C:nucleus"/>
    <property type="evidence" value="ECO:0007669"/>
    <property type="project" value="TreeGrafter"/>
</dbReference>
<dbReference type="InterPro" id="IPR019416">
    <property type="entry name" value="NCBP3"/>
</dbReference>
<dbReference type="Pfam" id="PF10309">
    <property type="entry name" value="NCBP3"/>
    <property type="match status" value="1"/>
</dbReference>
<feature type="compositionally biased region" description="Basic and acidic residues" evidence="1">
    <location>
        <begin position="229"/>
        <end position="239"/>
    </location>
</feature>
<feature type="compositionally biased region" description="Basic and acidic residues" evidence="1">
    <location>
        <begin position="248"/>
        <end position="276"/>
    </location>
</feature>
<dbReference type="EMBL" id="CAACVR010000016">
    <property type="protein sequence ID" value="VEU22024.1"/>
    <property type="molecule type" value="Genomic_DNA"/>
</dbReference>
<reference evidence="2 3" key="1">
    <citation type="submission" date="2018-12" db="EMBL/GenBank/DDBJ databases">
        <authorList>
            <person name="Tiukova I."/>
            <person name="Dainat J."/>
        </authorList>
    </citation>
    <scope>NUCLEOTIDE SEQUENCE [LARGE SCALE GENOMIC DNA]</scope>
</reference>
<feature type="compositionally biased region" description="Basic residues" evidence="1">
    <location>
        <begin position="277"/>
        <end position="286"/>
    </location>
</feature>
<dbReference type="GO" id="GO:0003729">
    <property type="term" value="F:mRNA binding"/>
    <property type="evidence" value="ECO:0007669"/>
    <property type="project" value="InterPro"/>
</dbReference>
<dbReference type="STRING" id="13370.A0A448YM56"/>
<evidence type="ECO:0000313" key="3">
    <source>
        <dbReference type="Proteomes" id="UP000290900"/>
    </source>
</evidence>
<keyword evidence="3" id="KW-1185">Reference proteome</keyword>
<gene>
    <name evidence="2" type="ORF">BRENAR_LOCUS2756</name>
</gene>
<dbReference type="AlphaFoldDB" id="A0A448YM56"/>
<evidence type="ECO:0000313" key="2">
    <source>
        <dbReference type="EMBL" id="VEU22024.1"/>
    </source>
</evidence>
<feature type="compositionally biased region" description="Basic and acidic residues" evidence="1">
    <location>
        <begin position="310"/>
        <end position="327"/>
    </location>
</feature>
<sequence length="327" mass="38079">MDTDDVNMLPPHLQYQQPEGTEQTELPEQSELPEQGTLPEQSTLPEQTEPPEQDPTEPRPNALYLRGVESLDTRAIKGYVDSYIKPDYTFAEREKYAKFNYKLEWVNDDSINIVFLAGEDAPEGAQTALRLLTDESADIETLEPTAERTARPYLKEATNEEATATIAPQPEHIDLTIRQSFYGDRKVKNARIYSRYYLLHGEPDRTERAPAARDRMRGKSFGYHDYSRDLITGEEHEPELISGGGERTSYRDVYEPSNDRWDHDRYRDTYRPEGGRSRRRGRRGANKYRSSRDDDGRRRKADEDDLFPDFFKRKEDNRDREESPSRT</sequence>
<protein>
    <submittedName>
        <fullName evidence="2">DEKNAAC103002</fullName>
    </submittedName>
</protein>
<feature type="region of interest" description="Disordered" evidence="1">
    <location>
        <begin position="229"/>
        <end position="327"/>
    </location>
</feature>
<dbReference type="InParanoid" id="A0A448YM56"/>
<feature type="compositionally biased region" description="Polar residues" evidence="1">
    <location>
        <begin position="14"/>
        <end position="27"/>
    </location>
</feature>
<dbReference type="GO" id="GO:0000340">
    <property type="term" value="F:RNA 7-methylguanosine cap binding"/>
    <property type="evidence" value="ECO:0007669"/>
    <property type="project" value="InterPro"/>
</dbReference>
<feature type="compositionally biased region" description="Basic and acidic residues" evidence="1">
    <location>
        <begin position="290"/>
        <end position="302"/>
    </location>
</feature>